<dbReference type="RefSeq" id="WP_126139650.1">
    <property type="nucleotide sequence ID" value="NZ_RXHU01000011.1"/>
</dbReference>
<evidence type="ECO:0008006" key="3">
    <source>
        <dbReference type="Google" id="ProtNLM"/>
    </source>
</evidence>
<evidence type="ECO:0000313" key="2">
    <source>
        <dbReference type="Proteomes" id="UP000276128"/>
    </source>
</evidence>
<comment type="caution">
    <text evidence="1">The sequence shown here is derived from an EMBL/GenBank/DDBJ whole genome shotgun (WGS) entry which is preliminary data.</text>
</comment>
<dbReference type="NCBIfam" id="NF047446">
    <property type="entry name" value="barrel_OmpL47"/>
    <property type="match status" value="1"/>
</dbReference>
<keyword evidence="2" id="KW-1185">Reference proteome</keyword>
<dbReference type="OrthoDB" id="2479526at2"/>
<evidence type="ECO:0000313" key="1">
    <source>
        <dbReference type="EMBL" id="RTE11199.1"/>
    </source>
</evidence>
<dbReference type="Gene3D" id="2.60.120.380">
    <property type="match status" value="4"/>
</dbReference>
<dbReference type="SUPFAM" id="SSF89260">
    <property type="entry name" value="Collagen-binding domain"/>
    <property type="match status" value="2"/>
</dbReference>
<proteinExistence type="predicted"/>
<organism evidence="1 2">
    <name type="scientific">Paenibacillus whitsoniae</name>
    <dbReference type="NCBI Taxonomy" id="2496558"/>
    <lineage>
        <taxon>Bacteria</taxon>
        <taxon>Bacillati</taxon>
        <taxon>Bacillota</taxon>
        <taxon>Bacilli</taxon>
        <taxon>Bacillales</taxon>
        <taxon>Paenibacillaceae</taxon>
        <taxon>Paenibacillus</taxon>
    </lineage>
</organism>
<protein>
    <recommendedName>
        <fullName evidence="3">Ig-like domain-containing protein</fullName>
    </recommendedName>
</protein>
<dbReference type="PANTHER" id="PTHR42754:SF1">
    <property type="entry name" value="LIPOPROTEIN"/>
    <property type="match status" value="1"/>
</dbReference>
<reference evidence="1 2" key="1">
    <citation type="submission" date="2018-12" db="EMBL/GenBank/DDBJ databases">
        <title>Bacillus ochoae sp. nov., Paenibacillus whitsoniae sp. nov., Paenibacillus spiritus sp. nov. Isolated from the Mars Exploration Rover during spacecraft assembly.</title>
        <authorList>
            <person name="Seuylemezian A."/>
            <person name="Vaishampayan P."/>
        </authorList>
    </citation>
    <scope>NUCLEOTIDE SEQUENCE [LARGE SCALE GENOMIC DNA]</scope>
    <source>
        <strain evidence="1 2">MER 54</strain>
    </source>
</reference>
<dbReference type="InterPro" id="IPR058094">
    <property type="entry name" value="Ig-like_OmpL47-like"/>
</dbReference>
<dbReference type="EMBL" id="RXHU01000011">
    <property type="protein sequence ID" value="RTE11199.1"/>
    <property type="molecule type" value="Genomic_DNA"/>
</dbReference>
<accession>A0A430JJN0</accession>
<gene>
    <name evidence="1" type="ORF">EJQ19_02615</name>
</gene>
<dbReference type="Proteomes" id="UP000276128">
    <property type="component" value="Unassembled WGS sequence"/>
</dbReference>
<name>A0A430JJN0_9BACL</name>
<sequence length="1765" mass="186833">MKEKMKIKMTLFAILVAISGVLGITTEKASAITENSFVKTFGGTSTDFLITVKNTSDGGSIAVGYSNSTNGDLTGLNNGGTDAIIVKYDSLGNVQWKKNFGGTVNDFFGGVTQTSDGGFIVVGNSSSTNVDLSGLNKGGSDAIIVKYSASGVVLWKKNIGGTLSDSFFSVQQTLDGGLIAVGESSSTNGDFSGIGFGGNDAVIVKMDASGNVLWKKGFGGSSDDGFRDVQQIADGSYIATGHSISTTGGNISGTNKGDYDGIIVKYDALGNYQWYKSFGGSGTDKFTAVQKTSDGGWAVVGNSNSTTGDLSGINKGYYDGVIVKYDASGLIQWKKNFGGTGNDYFTGVQQTTDAGYIVSGYSNSNTNDLSGLNKGDYDGTLVKYDASGLVEWKKAFGGTGTDYFYGLLQKIEGGFTAVGFTTSTNGDLTSLSKGSADALIISTTVNGSIATDTTPPIVTLLPLTTGPTNTNVVVNATATDNVSVTQIKWASGAQVASYFASAGTDITVAKTFTVSSNGTYTVWATDLAGNQTVQTISVSNIDTVPPIDATFSADKTELTNVNVIVTVTFPTDGVVKEYRVNGGEWSAYTAPIVFATNGTLDAQSMDSAGNLSAVASYKVTNIDKIAPTTPLLTENVTSITNTDVTISIVYPSDATTKEYRVNGGAWTAYTAPVVFTINGQVDARCTDMAGNVSSIGSLNVNNIDKIPPSVPTLSADKTTPTNEDVQIVINYSNDTALKEYRINGGSWLEYTSQISVTLNGVVEARGTDVAGNVSSIAALNITNIDKNAPDAPSINADVTTPTNGNVNVTINYPLDASVKEYRNDGGIWTTYTVPVTFTTNGTLEARSIDSVGNTSNVVTYIVNNIDKEGPILLNTNFHRAYYSDKIVFTLSFPEDAVSKQYRIGDGEWKDYDSPIEVPYDESGAIYVRATDNVGNLSETYNSLNKVYIMTLIPNTTNPTKDVGLTITVRPVTRGIPFENMILPDGSDLQLGGVSARIDKTYTVKENGTYSFIAYNIVGDLLENSIVISNIDSIAPVDATFIVDKTYPTNGDVTVTIVYPADGAVKEYKVGNGTWTSYTTPVVLVENGTVYARSTDSAGNTSTVATYIVNNIDKSAPEAPLVTADKTVAVNSDVTVTVSYPADAAVKEYRVNGGTWTAYTAPIVMSVNGLIEARGTDGVGNVSLTAAYTVNNIDKQQPLAPSISLSNTSWSNDPVSVTVLSGSDTGSGVKMSQYKIGTNGTWNTYTTPIAISLIGQTSVYARTLDNAGNVSSEATATVYISNPVPPVNPLVDTDEPNNSKESATLIVGIKKSYIFVSGDVDYYKWTPSATGKVKVTFTAQTSNSYKAEILTTSQTVLATLTNSGTDSAYVNVTGGSSYYVKVSGATSSDYGTATYLLLVGDVDPDLNEPDNNSTASAPSIGLSSSKTGWITSSTDLDYFKFQTGLNAGKAKVRLIVPGDANYHLGIFKASENEAVKQLTTPDLSTGVTEEVVLPFQAGETYFFLVQNSGNSALSSGNYTLSLGGLEASTGEPNDTPEQASVIVPGTTYNTNKIETSGDKDYYKFTANMSGKIVVKLNGVSGKSYGLYVFRGEGNRLDPSKVSGTSPLKQVQFDVQKDEVYYVAVIGDSSSDYDAANAYSLNISSIVPDDESNDSWPEAKNVALGVPVTSYISVPGDEDYYYFTRSNTGLVRVQLDVSRISSYKDYDIKVYQENGTLLSRSNNNAGINEDFMFTAQANVKYYVKVYGFKDTDGNYGTEPYVLLITKQ</sequence>
<dbReference type="PANTHER" id="PTHR42754">
    <property type="entry name" value="ENDOGLUCANASE"/>
    <property type="match status" value="1"/>
</dbReference>